<dbReference type="SUPFAM" id="SSF53067">
    <property type="entry name" value="Actin-like ATPase domain"/>
    <property type="match status" value="1"/>
</dbReference>
<protein>
    <submittedName>
        <fullName evidence="2">40-residue YVTN family beta-propeller repeat</fullName>
    </submittedName>
</protein>
<dbReference type="InterPro" id="IPR043129">
    <property type="entry name" value="ATPase_NBD"/>
</dbReference>
<dbReference type="InterPro" id="IPR011048">
    <property type="entry name" value="Haem_d1_sf"/>
</dbReference>
<dbReference type="InterPro" id="IPR011964">
    <property type="entry name" value="YVTN_b-propeller_repeat"/>
</dbReference>
<dbReference type="SUPFAM" id="SSF51004">
    <property type="entry name" value="C-terminal (heme d1) domain of cytochrome cd1-nitrite reductase"/>
    <property type="match status" value="1"/>
</dbReference>
<keyword evidence="1" id="KW-1133">Transmembrane helix</keyword>
<proteinExistence type="predicted"/>
<dbReference type="PANTHER" id="PTHR47197:SF3">
    <property type="entry name" value="DIHYDRO-HEME D1 DEHYDROGENASE"/>
    <property type="match status" value="1"/>
</dbReference>
<keyword evidence="1" id="KW-0472">Membrane</keyword>
<feature type="transmembrane region" description="Helical" evidence="1">
    <location>
        <begin position="220"/>
        <end position="244"/>
    </location>
</feature>
<sequence>MGVDPAGWLAVDFGRSYIAAALADDYGQPHVLPLSDAGHSMPAAVFVKSPARIEVGDMAVQHGTNDAVGFIAEPRSWIDAGHTTFQIGAGVIPAPAVFAAILAVVVERAQSVRAGRWPAGVVLIHPQSWSAHHVGILIEAAVRVGFPQERIRVAPEPRTGDQERQPVVLAVMRSLASGSLDVRTDLSDAPFQRGPAADPGAVRTQSPQTRWRLGSRGRGLLFAGSAAAAVAVAILVFAGGFTYWTGDTDTAFETIALGQSMDRTYVAVHPETGLVYATNESDQTVSVVDPVSGSVTATIRLSDNLEGLAIDPELNQVYVVGRGGTTTDSTEVGTLSIIDTTTNQVTATIPTGKESWGVAVDPVTHNVYVTSVNGFDDQSAPNARSTLSVIDPVSAEVKATIPVGRNAMDVSIDPETRSAYVVGSYYESHPGTVTKGLVAVDLETNRVRGAIAGPDGTHLVHIAVDPQTRTAYATGRDKIAVFDLANNTMATVLDNSGHGGIVVDSASHTAYAVSEDGPVLDSILVIDTQARAVTTRIERVGKTPDGLAFDPKTRTLYAKGWGELTVIPR</sequence>
<keyword evidence="1" id="KW-0812">Transmembrane</keyword>
<accession>A0A379JFX7</accession>
<feature type="transmembrane region" description="Helical" evidence="1">
    <location>
        <begin position="85"/>
        <end position="106"/>
    </location>
</feature>
<organism evidence="2 3">
    <name type="scientific">Nocardia otitidiscaviarum</name>
    <dbReference type="NCBI Taxonomy" id="1823"/>
    <lineage>
        <taxon>Bacteria</taxon>
        <taxon>Bacillati</taxon>
        <taxon>Actinomycetota</taxon>
        <taxon>Actinomycetes</taxon>
        <taxon>Mycobacteriales</taxon>
        <taxon>Nocardiaceae</taxon>
        <taxon>Nocardia</taxon>
    </lineage>
</organism>
<keyword evidence="3" id="KW-1185">Reference proteome</keyword>
<evidence type="ECO:0000313" key="3">
    <source>
        <dbReference type="Proteomes" id="UP000255467"/>
    </source>
</evidence>
<evidence type="ECO:0000256" key="1">
    <source>
        <dbReference type="SAM" id="Phobius"/>
    </source>
</evidence>
<dbReference type="Gene3D" id="2.130.10.10">
    <property type="entry name" value="YVTN repeat-like/Quinoprotein amine dehydrogenase"/>
    <property type="match status" value="2"/>
</dbReference>
<evidence type="ECO:0000313" key="2">
    <source>
        <dbReference type="EMBL" id="SUD47432.1"/>
    </source>
</evidence>
<dbReference type="NCBIfam" id="TIGR02276">
    <property type="entry name" value="beta_rpt_yvtn"/>
    <property type="match status" value="1"/>
</dbReference>
<reference evidence="2 3" key="1">
    <citation type="submission" date="2018-06" db="EMBL/GenBank/DDBJ databases">
        <authorList>
            <consortium name="Pathogen Informatics"/>
            <person name="Doyle S."/>
        </authorList>
    </citation>
    <scope>NUCLEOTIDE SEQUENCE [LARGE SCALE GENOMIC DNA]</scope>
    <source>
        <strain evidence="2 3">NCTC1934</strain>
    </source>
</reference>
<dbReference type="Gene3D" id="3.30.420.40">
    <property type="match status" value="1"/>
</dbReference>
<dbReference type="PANTHER" id="PTHR47197">
    <property type="entry name" value="PROTEIN NIRF"/>
    <property type="match status" value="1"/>
</dbReference>
<dbReference type="InterPro" id="IPR015943">
    <property type="entry name" value="WD40/YVTN_repeat-like_dom_sf"/>
</dbReference>
<dbReference type="EMBL" id="UGRY01000003">
    <property type="protein sequence ID" value="SUD47432.1"/>
    <property type="molecule type" value="Genomic_DNA"/>
</dbReference>
<gene>
    <name evidence="2" type="ORF">NCTC1934_04743</name>
</gene>
<dbReference type="Proteomes" id="UP000255467">
    <property type="component" value="Unassembled WGS sequence"/>
</dbReference>
<dbReference type="AlphaFoldDB" id="A0A379JFX7"/>
<dbReference type="InterPro" id="IPR051200">
    <property type="entry name" value="Host-pathogen_enzymatic-act"/>
</dbReference>
<name>A0A379JFX7_9NOCA</name>